<feature type="transmembrane region" description="Helical" evidence="1">
    <location>
        <begin position="34"/>
        <end position="55"/>
    </location>
</feature>
<comment type="caution">
    <text evidence="2">The sequence shown here is derived from an EMBL/GenBank/DDBJ whole genome shotgun (WGS) entry which is preliminary data.</text>
</comment>
<proteinExistence type="predicted"/>
<feature type="transmembrane region" description="Helical" evidence="1">
    <location>
        <begin position="204"/>
        <end position="226"/>
    </location>
</feature>
<evidence type="ECO:0000313" key="2">
    <source>
        <dbReference type="EMBL" id="GLK85744.1"/>
    </source>
</evidence>
<feature type="transmembrane region" description="Helical" evidence="1">
    <location>
        <begin position="97"/>
        <end position="115"/>
    </location>
</feature>
<keyword evidence="1" id="KW-1133">Transmembrane helix</keyword>
<feature type="transmembrane region" description="Helical" evidence="1">
    <location>
        <begin position="135"/>
        <end position="158"/>
    </location>
</feature>
<gene>
    <name evidence="2" type="ORF">GCM10017653_38140</name>
</gene>
<dbReference type="AlphaFoldDB" id="A0A9W6K1G0"/>
<feature type="transmembrane region" description="Helical" evidence="1">
    <location>
        <begin position="75"/>
        <end position="92"/>
    </location>
</feature>
<reference evidence="2" key="2">
    <citation type="submission" date="2023-01" db="EMBL/GenBank/DDBJ databases">
        <authorList>
            <person name="Sun Q."/>
            <person name="Evtushenko L."/>
        </authorList>
    </citation>
    <scope>NUCLEOTIDE SEQUENCE</scope>
    <source>
        <strain evidence="2">VKM B-2789</strain>
    </source>
</reference>
<organism evidence="2 3">
    <name type="scientific">Ancylobacter defluvii</name>
    <dbReference type="NCBI Taxonomy" id="1282440"/>
    <lineage>
        <taxon>Bacteria</taxon>
        <taxon>Pseudomonadati</taxon>
        <taxon>Pseudomonadota</taxon>
        <taxon>Alphaproteobacteria</taxon>
        <taxon>Hyphomicrobiales</taxon>
        <taxon>Xanthobacteraceae</taxon>
        <taxon>Ancylobacter</taxon>
    </lineage>
</organism>
<dbReference type="RefSeq" id="WP_213359482.1">
    <property type="nucleotide sequence ID" value="NZ_BSFM01000017.1"/>
</dbReference>
<sequence length="235" mass="24162">MTDMDPVGGGHAAISDDYTEGIVGSIAAEAVRRAVMVAWMAVLLGILVQLLMIALNLGLGTGWPGVAVLGDVAQGVSWAVLVCIGLAVGTVAGRDRALVMGLLGLVSGPVAWGLAKGAQRTVQSAMDLTPAGIDLFFYLVCAIKGVEYAALGAVLGYLSQHEVTRIRSYFLLGVAVGVLAAGAMTGLSLWRAAQLGTAVAPARLIGTAVNEFVFPIGCALVICMALRMKRLVGLR</sequence>
<reference evidence="2" key="1">
    <citation type="journal article" date="2014" name="Int. J. Syst. Evol. Microbiol.">
        <title>Complete genome sequence of Corynebacterium casei LMG S-19264T (=DSM 44701T), isolated from a smear-ripened cheese.</title>
        <authorList>
            <consortium name="US DOE Joint Genome Institute (JGI-PGF)"/>
            <person name="Walter F."/>
            <person name="Albersmeier A."/>
            <person name="Kalinowski J."/>
            <person name="Ruckert C."/>
        </authorList>
    </citation>
    <scope>NUCLEOTIDE SEQUENCE</scope>
    <source>
        <strain evidence="2">VKM B-2789</strain>
    </source>
</reference>
<name>A0A9W6K1G0_9HYPH</name>
<evidence type="ECO:0000256" key="1">
    <source>
        <dbReference type="SAM" id="Phobius"/>
    </source>
</evidence>
<keyword evidence="1" id="KW-0812">Transmembrane</keyword>
<accession>A0A9W6K1G0</accession>
<keyword evidence="1" id="KW-0472">Membrane</keyword>
<feature type="transmembrane region" description="Helical" evidence="1">
    <location>
        <begin position="170"/>
        <end position="192"/>
    </location>
</feature>
<keyword evidence="3" id="KW-1185">Reference proteome</keyword>
<evidence type="ECO:0000313" key="3">
    <source>
        <dbReference type="Proteomes" id="UP001143330"/>
    </source>
</evidence>
<dbReference type="EMBL" id="BSFM01000017">
    <property type="protein sequence ID" value="GLK85744.1"/>
    <property type="molecule type" value="Genomic_DNA"/>
</dbReference>
<protein>
    <submittedName>
        <fullName evidence="2">Uncharacterized protein</fullName>
    </submittedName>
</protein>
<dbReference type="Proteomes" id="UP001143330">
    <property type="component" value="Unassembled WGS sequence"/>
</dbReference>